<dbReference type="InterPro" id="IPR000008">
    <property type="entry name" value="C2_dom"/>
</dbReference>
<dbReference type="InterPro" id="IPR045052">
    <property type="entry name" value="Copine"/>
</dbReference>
<dbReference type="PROSITE" id="PS50004">
    <property type="entry name" value="C2"/>
    <property type="match status" value="1"/>
</dbReference>
<evidence type="ECO:0000259" key="1">
    <source>
        <dbReference type="PROSITE" id="PS50004"/>
    </source>
</evidence>
<dbReference type="GO" id="GO:0071277">
    <property type="term" value="P:cellular response to calcium ion"/>
    <property type="evidence" value="ECO:0007669"/>
    <property type="project" value="TreeGrafter"/>
</dbReference>
<dbReference type="InterPro" id="IPR037768">
    <property type="entry name" value="C2B_Copine"/>
</dbReference>
<dbReference type="SMART" id="SM00239">
    <property type="entry name" value="C2"/>
    <property type="match status" value="1"/>
</dbReference>
<accession>A0AAD4P750</accession>
<protein>
    <submittedName>
        <fullName evidence="2">Calcium-dependent phospholipid-binding Copine family protein</fullName>
    </submittedName>
</protein>
<organism evidence="2 3">
    <name type="scientific">Perilla frutescens var. hirtella</name>
    <name type="common">Perilla citriodora</name>
    <name type="synonym">Perilla setoyensis</name>
    <dbReference type="NCBI Taxonomy" id="608512"/>
    <lineage>
        <taxon>Eukaryota</taxon>
        <taxon>Viridiplantae</taxon>
        <taxon>Streptophyta</taxon>
        <taxon>Embryophyta</taxon>
        <taxon>Tracheophyta</taxon>
        <taxon>Spermatophyta</taxon>
        <taxon>Magnoliopsida</taxon>
        <taxon>eudicotyledons</taxon>
        <taxon>Gunneridae</taxon>
        <taxon>Pentapetalae</taxon>
        <taxon>asterids</taxon>
        <taxon>lamiids</taxon>
        <taxon>Lamiales</taxon>
        <taxon>Lamiaceae</taxon>
        <taxon>Nepetoideae</taxon>
        <taxon>Elsholtzieae</taxon>
        <taxon>Perilla</taxon>
    </lineage>
</organism>
<keyword evidence="3" id="KW-1185">Reference proteome</keyword>
<dbReference type="EMBL" id="SDAM02000109">
    <property type="protein sequence ID" value="KAH6829434.1"/>
    <property type="molecule type" value="Genomic_DNA"/>
</dbReference>
<dbReference type="Pfam" id="PF00168">
    <property type="entry name" value="C2"/>
    <property type="match status" value="1"/>
</dbReference>
<dbReference type="SUPFAM" id="SSF49562">
    <property type="entry name" value="C2 domain (Calcium/lipid-binding domain, CaLB)"/>
    <property type="match status" value="1"/>
</dbReference>
<dbReference type="Gene3D" id="2.60.40.150">
    <property type="entry name" value="C2 domain"/>
    <property type="match status" value="1"/>
</dbReference>
<dbReference type="AlphaFoldDB" id="A0AAD4P750"/>
<reference evidence="2 3" key="1">
    <citation type="journal article" date="2021" name="Nat. Commun.">
        <title>Incipient diploidization of the medicinal plant Perilla within 10,000 years.</title>
        <authorList>
            <person name="Zhang Y."/>
            <person name="Shen Q."/>
            <person name="Leng L."/>
            <person name="Zhang D."/>
            <person name="Chen S."/>
            <person name="Shi Y."/>
            <person name="Ning Z."/>
            <person name="Chen S."/>
        </authorList>
    </citation>
    <scope>NUCLEOTIDE SEQUENCE [LARGE SCALE GENOMIC DNA]</scope>
    <source>
        <strain evidence="3">cv. PC099</strain>
    </source>
</reference>
<evidence type="ECO:0000313" key="2">
    <source>
        <dbReference type="EMBL" id="KAH6829434.1"/>
    </source>
</evidence>
<name>A0AAD4P750_PERFH</name>
<sequence length="176" mass="19885">MSPAHTRYSGQLTGYAEESVVSETTVELILKCSDMESKDLFSKSDPFLVISKPTENGMLDPIWKTDVLRNDHDPRWKPIFLSIQRVGNKDTPLFIECFNFNSNGKHDLLGKVQISLAELEKLHAAETGENLFILVSAGQNHENKIQLLVDKYLENNQHIFLNLNPMVAIDITGNPF</sequence>
<evidence type="ECO:0000313" key="3">
    <source>
        <dbReference type="Proteomes" id="UP001190926"/>
    </source>
</evidence>
<dbReference type="GO" id="GO:0005544">
    <property type="term" value="F:calcium-dependent phospholipid binding"/>
    <property type="evidence" value="ECO:0007669"/>
    <property type="project" value="InterPro"/>
</dbReference>
<comment type="caution">
    <text evidence="2">The sequence shown here is derived from an EMBL/GenBank/DDBJ whole genome shotgun (WGS) entry which is preliminary data.</text>
</comment>
<proteinExistence type="predicted"/>
<dbReference type="InterPro" id="IPR035892">
    <property type="entry name" value="C2_domain_sf"/>
</dbReference>
<dbReference type="PANTHER" id="PTHR10857">
    <property type="entry name" value="COPINE"/>
    <property type="match status" value="1"/>
</dbReference>
<dbReference type="GO" id="GO:0005886">
    <property type="term" value="C:plasma membrane"/>
    <property type="evidence" value="ECO:0007669"/>
    <property type="project" value="TreeGrafter"/>
</dbReference>
<feature type="domain" description="C2" evidence="1">
    <location>
        <begin position="6"/>
        <end position="131"/>
    </location>
</feature>
<dbReference type="Proteomes" id="UP001190926">
    <property type="component" value="Unassembled WGS sequence"/>
</dbReference>
<gene>
    <name evidence="2" type="ORF">C2S53_019284</name>
</gene>
<dbReference type="CDD" id="cd04047">
    <property type="entry name" value="C2B_Copine"/>
    <property type="match status" value="1"/>
</dbReference>
<dbReference type="PANTHER" id="PTHR10857:SF106">
    <property type="entry name" value="C2 DOMAIN-CONTAINING PROTEIN"/>
    <property type="match status" value="1"/>
</dbReference>